<proteinExistence type="predicted"/>
<dbReference type="RefSeq" id="WP_080332511.1">
    <property type="nucleotide sequence ID" value="NZ_CP042488.1"/>
</dbReference>
<evidence type="ECO:0000313" key="3">
    <source>
        <dbReference type="Proteomes" id="UP000322612"/>
    </source>
</evidence>
<dbReference type="Pfam" id="PF13302">
    <property type="entry name" value="Acetyltransf_3"/>
    <property type="match status" value="1"/>
</dbReference>
<dbReference type="GO" id="GO:0016747">
    <property type="term" value="F:acyltransferase activity, transferring groups other than amino-acyl groups"/>
    <property type="evidence" value="ECO:0007669"/>
    <property type="project" value="InterPro"/>
</dbReference>
<evidence type="ECO:0000259" key="1">
    <source>
        <dbReference type="PROSITE" id="PS51186"/>
    </source>
</evidence>
<name>A0AAE8X644_9ENTR</name>
<evidence type="ECO:0000313" key="2">
    <source>
        <dbReference type="EMBL" id="TYS12862.1"/>
    </source>
</evidence>
<organism evidence="2 3">
    <name type="scientific">Enterobacter hormaechei</name>
    <dbReference type="NCBI Taxonomy" id="158836"/>
    <lineage>
        <taxon>Bacteria</taxon>
        <taxon>Pseudomonadati</taxon>
        <taxon>Pseudomonadota</taxon>
        <taxon>Gammaproteobacteria</taxon>
        <taxon>Enterobacterales</taxon>
        <taxon>Enterobacteriaceae</taxon>
        <taxon>Enterobacter</taxon>
        <taxon>Enterobacter cloacae complex</taxon>
    </lineage>
</organism>
<reference evidence="2 3" key="1">
    <citation type="submission" date="2019-08" db="EMBL/GenBank/DDBJ databases">
        <title>Whole genome sequence analysis of bacterial isolates in patients.</title>
        <authorList>
            <person name="Jeong K.C."/>
        </authorList>
    </citation>
    <scope>NUCLEOTIDE SEQUENCE [LARGE SCALE GENOMIC DNA]</scope>
    <source>
        <strain evidence="2 3">KCJ3K342</strain>
    </source>
</reference>
<dbReference type="EMBL" id="VTDZ01000052">
    <property type="protein sequence ID" value="TYS12862.1"/>
    <property type="molecule type" value="Genomic_DNA"/>
</dbReference>
<dbReference type="Proteomes" id="UP000322612">
    <property type="component" value="Unassembled WGS sequence"/>
</dbReference>
<accession>A0AAE8X644</accession>
<sequence>MSPAYARQGYAIEAITAAIDWIKGNGFPLIKAGVDPENTSSIKLLIRTGFHFSGIEEGEHIYVLDLTKGE</sequence>
<protein>
    <submittedName>
        <fullName evidence="2">GNAT family N-acetyltransferase</fullName>
    </submittedName>
</protein>
<dbReference type="PROSITE" id="PS51186">
    <property type="entry name" value="GNAT"/>
    <property type="match status" value="1"/>
</dbReference>
<dbReference type="InterPro" id="IPR016181">
    <property type="entry name" value="Acyl_CoA_acyltransferase"/>
</dbReference>
<gene>
    <name evidence="2" type="ORF">FZC81_13115</name>
</gene>
<dbReference type="Gene3D" id="3.40.630.30">
    <property type="match status" value="1"/>
</dbReference>
<dbReference type="SUPFAM" id="SSF55729">
    <property type="entry name" value="Acyl-CoA N-acyltransferases (Nat)"/>
    <property type="match status" value="1"/>
</dbReference>
<comment type="caution">
    <text evidence="2">The sequence shown here is derived from an EMBL/GenBank/DDBJ whole genome shotgun (WGS) entry which is preliminary data.</text>
</comment>
<dbReference type="InterPro" id="IPR000182">
    <property type="entry name" value="GNAT_dom"/>
</dbReference>
<feature type="domain" description="N-acetyltransferase" evidence="1">
    <location>
        <begin position="1"/>
        <end position="69"/>
    </location>
</feature>
<dbReference type="AlphaFoldDB" id="A0AAE8X644"/>